<keyword evidence="1" id="KW-0560">Oxidoreductase</keyword>
<dbReference type="EMBL" id="JAPNTZ010000004">
    <property type="protein sequence ID" value="MCY1139029.1"/>
    <property type="molecule type" value="Genomic_DNA"/>
</dbReference>
<dbReference type="PANTHER" id="PTHR13789">
    <property type="entry name" value="MONOOXYGENASE"/>
    <property type="match status" value="1"/>
</dbReference>
<proteinExistence type="predicted"/>
<keyword evidence="2 5" id="KW-0503">Monooxygenase</keyword>
<protein>
    <submittedName>
        <fullName evidence="5">FAD-dependent monooxygenase</fullName>
    </submittedName>
</protein>
<dbReference type="InterPro" id="IPR002938">
    <property type="entry name" value="FAD-bd"/>
</dbReference>
<evidence type="ECO:0000313" key="6">
    <source>
        <dbReference type="Proteomes" id="UP001151002"/>
    </source>
</evidence>
<evidence type="ECO:0000313" key="5">
    <source>
        <dbReference type="EMBL" id="MCY1139029.1"/>
    </source>
</evidence>
<evidence type="ECO:0000256" key="1">
    <source>
        <dbReference type="ARBA" id="ARBA00023002"/>
    </source>
</evidence>
<dbReference type="PRINTS" id="PR00420">
    <property type="entry name" value="RNGMNOXGNASE"/>
</dbReference>
<dbReference type="SUPFAM" id="SSF51905">
    <property type="entry name" value="FAD/NAD(P)-binding domain"/>
    <property type="match status" value="1"/>
</dbReference>
<evidence type="ECO:0000259" key="4">
    <source>
        <dbReference type="Pfam" id="PF01494"/>
    </source>
</evidence>
<evidence type="ECO:0000256" key="2">
    <source>
        <dbReference type="ARBA" id="ARBA00023033"/>
    </source>
</evidence>
<dbReference type="InterPro" id="IPR006076">
    <property type="entry name" value="FAD-dep_OxRdtase"/>
</dbReference>
<keyword evidence="6" id="KW-1185">Reference proteome</keyword>
<gene>
    <name evidence="5" type="ORF">OWR29_13550</name>
</gene>
<dbReference type="InterPro" id="IPR050493">
    <property type="entry name" value="FAD-dep_Monooxygenase_BioMet"/>
</dbReference>
<dbReference type="GO" id="GO:0004497">
    <property type="term" value="F:monooxygenase activity"/>
    <property type="evidence" value="ECO:0007669"/>
    <property type="project" value="UniProtKB-KW"/>
</dbReference>
<reference evidence="5" key="1">
    <citation type="submission" date="2022-11" db="EMBL/GenBank/DDBJ databases">
        <authorList>
            <person name="Somphong A."/>
            <person name="Phongsopitanun W."/>
        </authorList>
    </citation>
    <scope>NUCLEOTIDE SEQUENCE</scope>
    <source>
        <strain evidence="5">Pm04-4</strain>
    </source>
</reference>
<dbReference type="PANTHER" id="PTHR13789:SF309">
    <property type="entry name" value="PUTATIVE (AFU_ORTHOLOGUE AFUA_6G14510)-RELATED"/>
    <property type="match status" value="1"/>
</dbReference>
<feature type="domain" description="FAD-binding" evidence="4">
    <location>
        <begin position="132"/>
        <end position="311"/>
    </location>
</feature>
<dbReference type="Pfam" id="PF01266">
    <property type="entry name" value="DAO"/>
    <property type="match status" value="1"/>
</dbReference>
<sequence>MSRVAIIGAGIGGLTTAIGLQRRGWDVSVFERSGANSQVGAGLSLFGNGFRALDAVGAGDAVRAIAGPPQRLTTGQRRRDGRWLATTAHSLISELRVVHRADLHRVLTDELEPGTVTYGKEVDGPLDGFDVVVAADGLRSPTRGTAIRYSGYTSWRGVTTRPVDLLGGAGESLGRGERFGLAPLPDGRVYWFGVVSMPAGTPFPDEFAEVRRRFASWHAPIAEVLDATDPAAVVRTDIHDLAKPLPSFVMGSVVLLGDAAHAMTPDLGQGANMAIEDAATLTCVLSTLPIKDAIAAYDEIRRPRTQAVARKARLMGRLLQSRNPLRDVLLRLTPPSVTARQLTALQQWSPPEVTLAA</sequence>
<comment type="caution">
    <text evidence="5">The sequence shown here is derived from an EMBL/GenBank/DDBJ whole genome shotgun (WGS) entry which is preliminary data.</text>
</comment>
<name>A0ABT4AXR0_9ACTN</name>
<dbReference type="Gene3D" id="3.50.50.60">
    <property type="entry name" value="FAD/NAD(P)-binding domain"/>
    <property type="match status" value="1"/>
</dbReference>
<dbReference type="Pfam" id="PF01494">
    <property type="entry name" value="FAD_binding_3"/>
    <property type="match status" value="1"/>
</dbReference>
<evidence type="ECO:0000259" key="3">
    <source>
        <dbReference type="Pfam" id="PF01266"/>
    </source>
</evidence>
<dbReference type="Proteomes" id="UP001151002">
    <property type="component" value="Unassembled WGS sequence"/>
</dbReference>
<organism evidence="5 6">
    <name type="scientific">Paractinoplanes pyxinae</name>
    <dbReference type="NCBI Taxonomy" id="2997416"/>
    <lineage>
        <taxon>Bacteria</taxon>
        <taxon>Bacillati</taxon>
        <taxon>Actinomycetota</taxon>
        <taxon>Actinomycetes</taxon>
        <taxon>Micromonosporales</taxon>
        <taxon>Micromonosporaceae</taxon>
        <taxon>Paractinoplanes</taxon>
    </lineage>
</organism>
<dbReference type="InterPro" id="IPR036188">
    <property type="entry name" value="FAD/NAD-bd_sf"/>
</dbReference>
<dbReference type="RefSeq" id="WP_267563108.1">
    <property type="nucleotide sequence ID" value="NZ_JAPNTZ010000004.1"/>
</dbReference>
<feature type="domain" description="FAD dependent oxidoreductase" evidence="3">
    <location>
        <begin position="3"/>
        <end position="86"/>
    </location>
</feature>
<accession>A0ABT4AXR0</accession>